<dbReference type="PANTHER" id="PTHR16515">
    <property type="entry name" value="PR DOMAIN ZINC FINGER PROTEIN"/>
    <property type="match status" value="1"/>
</dbReference>
<feature type="domain" description="C2H2-type" evidence="9">
    <location>
        <begin position="390"/>
        <end position="418"/>
    </location>
</feature>
<dbReference type="InterPro" id="IPR050331">
    <property type="entry name" value="Zinc_finger"/>
</dbReference>
<dbReference type="PROSITE" id="PS51915">
    <property type="entry name" value="ZAD"/>
    <property type="match status" value="1"/>
</dbReference>
<evidence type="ECO:0000313" key="11">
    <source>
        <dbReference type="EMBL" id="CAK1589479.1"/>
    </source>
</evidence>
<dbReference type="SUPFAM" id="SSF57667">
    <property type="entry name" value="beta-beta-alpha zinc fingers"/>
    <property type="match status" value="3"/>
</dbReference>
<dbReference type="PROSITE" id="PS00028">
    <property type="entry name" value="ZINC_FINGER_C2H2_1"/>
    <property type="match status" value="3"/>
</dbReference>
<evidence type="ECO:0000256" key="3">
    <source>
        <dbReference type="ARBA" id="ARBA00022737"/>
    </source>
</evidence>
<comment type="caution">
    <text evidence="11">The sequence shown here is derived from an EMBL/GenBank/DDBJ whole genome shotgun (WGS) entry which is preliminary data.</text>
</comment>
<evidence type="ECO:0000256" key="1">
    <source>
        <dbReference type="ARBA" id="ARBA00004123"/>
    </source>
</evidence>
<feature type="domain" description="C2H2-type" evidence="9">
    <location>
        <begin position="306"/>
        <end position="333"/>
    </location>
</feature>
<dbReference type="SUPFAM" id="SSF57716">
    <property type="entry name" value="Glucocorticoid receptor-like (DNA-binding domain)"/>
    <property type="match status" value="1"/>
</dbReference>
<dbReference type="Pfam" id="PF00096">
    <property type="entry name" value="zf-C2H2"/>
    <property type="match status" value="1"/>
</dbReference>
<comment type="subcellular location">
    <subcellularLocation>
        <location evidence="1">Nucleus</location>
    </subcellularLocation>
</comment>
<evidence type="ECO:0000313" key="12">
    <source>
        <dbReference type="Proteomes" id="UP001314205"/>
    </source>
</evidence>
<dbReference type="SMART" id="SM00868">
    <property type="entry name" value="zf-AD"/>
    <property type="match status" value="1"/>
</dbReference>
<feature type="binding site" evidence="8">
    <location>
        <position position="12"/>
    </location>
    <ligand>
        <name>Zn(2+)</name>
        <dbReference type="ChEBI" id="CHEBI:29105"/>
    </ligand>
</feature>
<proteinExistence type="predicted"/>
<evidence type="ECO:0000256" key="7">
    <source>
        <dbReference type="PROSITE-ProRule" id="PRU00042"/>
    </source>
</evidence>
<dbReference type="InterPro" id="IPR013087">
    <property type="entry name" value="Znf_C2H2_type"/>
</dbReference>
<dbReference type="Gene3D" id="3.30.160.60">
    <property type="entry name" value="Classic Zinc Finger"/>
    <property type="match status" value="4"/>
</dbReference>
<dbReference type="PROSITE" id="PS50157">
    <property type="entry name" value="ZINC_FINGER_C2H2_2"/>
    <property type="match status" value="5"/>
</dbReference>
<keyword evidence="2 8" id="KW-0479">Metal-binding</keyword>
<accession>A0AAV1L610</accession>
<dbReference type="InterPro" id="IPR012934">
    <property type="entry name" value="Znf_AD"/>
</dbReference>
<organism evidence="11 12">
    <name type="scientific">Parnassius mnemosyne</name>
    <name type="common">clouded apollo</name>
    <dbReference type="NCBI Taxonomy" id="213953"/>
    <lineage>
        <taxon>Eukaryota</taxon>
        <taxon>Metazoa</taxon>
        <taxon>Ecdysozoa</taxon>
        <taxon>Arthropoda</taxon>
        <taxon>Hexapoda</taxon>
        <taxon>Insecta</taxon>
        <taxon>Pterygota</taxon>
        <taxon>Neoptera</taxon>
        <taxon>Endopterygota</taxon>
        <taxon>Lepidoptera</taxon>
        <taxon>Glossata</taxon>
        <taxon>Ditrysia</taxon>
        <taxon>Papilionoidea</taxon>
        <taxon>Papilionidae</taxon>
        <taxon>Parnassiinae</taxon>
        <taxon>Parnassini</taxon>
        <taxon>Parnassius</taxon>
        <taxon>Driopa</taxon>
    </lineage>
</organism>
<dbReference type="EMBL" id="CAVLGL010000084">
    <property type="protein sequence ID" value="CAK1589479.1"/>
    <property type="molecule type" value="Genomic_DNA"/>
</dbReference>
<evidence type="ECO:0000256" key="5">
    <source>
        <dbReference type="ARBA" id="ARBA00022833"/>
    </source>
</evidence>
<reference evidence="11 12" key="1">
    <citation type="submission" date="2023-11" db="EMBL/GenBank/DDBJ databases">
        <authorList>
            <person name="Hedman E."/>
            <person name="Englund M."/>
            <person name="Stromberg M."/>
            <person name="Nyberg Akerstrom W."/>
            <person name="Nylinder S."/>
            <person name="Jareborg N."/>
            <person name="Kallberg Y."/>
            <person name="Kronander E."/>
        </authorList>
    </citation>
    <scope>NUCLEOTIDE SEQUENCE [LARGE SCALE GENOMIC DNA]</scope>
</reference>
<dbReference type="GO" id="GO:0005634">
    <property type="term" value="C:nucleus"/>
    <property type="evidence" value="ECO:0007669"/>
    <property type="project" value="UniProtKB-SubCell"/>
</dbReference>
<dbReference type="SMART" id="SM00355">
    <property type="entry name" value="ZnF_C2H2"/>
    <property type="match status" value="6"/>
</dbReference>
<gene>
    <name evidence="11" type="ORF">PARMNEM_LOCUS9974</name>
</gene>
<feature type="binding site" evidence="8">
    <location>
        <position position="63"/>
    </location>
    <ligand>
        <name>Zn(2+)</name>
        <dbReference type="ChEBI" id="CHEBI:29105"/>
    </ligand>
</feature>
<evidence type="ECO:0000256" key="4">
    <source>
        <dbReference type="ARBA" id="ARBA00022771"/>
    </source>
</evidence>
<dbReference type="PANTHER" id="PTHR16515:SF66">
    <property type="entry name" value="C2H2-TYPE DOMAIN-CONTAINING PROTEIN"/>
    <property type="match status" value="1"/>
</dbReference>
<feature type="domain" description="C2H2-type" evidence="9">
    <location>
        <begin position="361"/>
        <end position="384"/>
    </location>
</feature>
<feature type="domain" description="ZAD" evidence="10">
    <location>
        <begin position="10"/>
        <end position="87"/>
    </location>
</feature>
<protein>
    <submittedName>
        <fullName evidence="11">Uncharacterized protein</fullName>
    </submittedName>
</protein>
<feature type="binding site" evidence="8">
    <location>
        <position position="15"/>
    </location>
    <ligand>
        <name>Zn(2+)</name>
        <dbReference type="ChEBI" id="CHEBI:29105"/>
    </ligand>
</feature>
<feature type="domain" description="C2H2-type" evidence="9">
    <location>
        <begin position="277"/>
        <end position="304"/>
    </location>
</feature>
<feature type="domain" description="C2H2-type" evidence="9">
    <location>
        <begin position="334"/>
        <end position="361"/>
    </location>
</feature>
<name>A0AAV1L610_9NEOP</name>
<dbReference type="AlphaFoldDB" id="A0AAV1L610"/>
<keyword evidence="4 7" id="KW-0863">Zinc-finger</keyword>
<dbReference type="GO" id="GO:0010468">
    <property type="term" value="P:regulation of gene expression"/>
    <property type="evidence" value="ECO:0007669"/>
    <property type="project" value="TreeGrafter"/>
</dbReference>
<keyword evidence="12" id="KW-1185">Reference proteome</keyword>
<dbReference type="GO" id="GO:0008270">
    <property type="term" value="F:zinc ion binding"/>
    <property type="evidence" value="ECO:0007669"/>
    <property type="project" value="UniProtKB-UniRule"/>
</dbReference>
<sequence length="437" mass="51090">MFAYEEVYKNICRLCLSVCKNENMVCLIEDINNLSDYGKAVKTFVSISLQPDDNLPKNMCEKCLFLLKHAILFKLNCESSDKKLKNLADLSNISLENLMQNLVQYSMYNFYFPTELSSYVRENHSNGINQRNRDQEKTLLKSTTTEICNDQLIQSDSLTTHNRMETDSNRFEQNTNTVSETELNNTQNDEYLLDVMEKMIGTHLNMLNGDLKHCKKKKILRRKKLFKSKCQAQIIGETVKKNTDNKTMTLMCKICLKVLANQLTYDHHMQRHNGCRYICEHCGKGFPVQAELKIHQVVRHGTGPYLQCRHCSFKAPRKFDLIEHERIHTGERPYTCDKCGLTFRRRGIWKKHLIYHMEKKIQCSQCPRKFYQRGEMLAHANNVHHRVYVYLCNKCGATYAKPATVRRHLTERHGIPREMQGKVIRVNKGSNYNKQLG</sequence>
<keyword evidence="3" id="KW-0677">Repeat</keyword>
<evidence type="ECO:0000256" key="6">
    <source>
        <dbReference type="ARBA" id="ARBA00023242"/>
    </source>
</evidence>
<feature type="binding site" evidence="8">
    <location>
        <position position="60"/>
    </location>
    <ligand>
        <name>Zn(2+)</name>
        <dbReference type="ChEBI" id="CHEBI:29105"/>
    </ligand>
</feature>
<dbReference type="InterPro" id="IPR036236">
    <property type="entry name" value="Znf_C2H2_sf"/>
</dbReference>
<evidence type="ECO:0000259" key="10">
    <source>
        <dbReference type="PROSITE" id="PS51915"/>
    </source>
</evidence>
<dbReference type="Pfam" id="PF07776">
    <property type="entry name" value="zf-AD"/>
    <property type="match status" value="1"/>
</dbReference>
<keyword evidence="5 8" id="KW-0862">Zinc</keyword>
<evidence type="ECO:0000256" key="2">
    <source>
        <dbReference type="ARBA" id="ARBA00022723"/>
    </source>
</evidence>
<dbReference type="Gene3D" id="3.40.1800.20">
    <property type="match status" value="1"/>
</dbReference>
<keyword evidence="6" id="KW-0539">Nucleus</keyword>
<evidence type="ECO:0000259" key="9">
    <source>
        <dbReference type="PROSITE" id="PS50157"/>
    </source>
</evidence>
<evidence type="ECO:0000256" key="8">
    <source>
        <dbReference type="PROSITE-ProRule" id="PRU01263"/>
    </source>
</evidence>
<dbReference type="Proteomes" id="UP001314205">
    <property type="component" value="Unassembled WGS sequence"/>
</dbReference>
<dbReference type="FunFam" id="3.30.160.60:FF:000624">
    <property type="entry name" value="zinc finger protein 697"/>
    <property type="match status" value="1"/>
</dbReference>